<gene>
    <name evidence="2" type="ORF">I7X30_13820</name>
</gene>
<dbReference type="Proteomes" id="UP000641139">
    <property type="component" value="Unassembled WGS sequence"/>
</dbReference>
<evidence type="ECO:0008006" key="4">
    <source>
        <dbReference type="Google" id="ProtNLM"/>
    </source>
</evidence>
<dbReference type="EMBL" id="JAEFDC010000020">
    <property type="protein sequence ID" value="MBI1648126.1"/>
    <property type="molecule type" value="Genomic_DNA"/>
</dbReference>
<keyword evidence="1" id="KW-0732">Signal</keyword>
<feature type="signal peptide" evidence="1">
    <location>
        <begin position="1"/>
        <end position="17"/>
    </location>
</feature>
<comment type="caution">
    <text evidence="2">The sequence shown here is derived from an EMBL/GenBank/DDBJ whole genome shotgun (WGS) entry which is preliminary data.</text>
</comment>
<dbReference type="RefSeq" id="WP_198467683.1">
    <property type="nucleotide sequence ID" value="NZ_JAEFDC010000020.1"/>
</dbReference>
<organism evidence="2 3">
    <name type="scientific">Capnocytophaga periodontitidis</name>
    <dbReference type="NCBI Taxonomy" id="2795027"/>
    <lineage>
        <taxon>Bacteria</taxon>
        <taxon>Pseudomonadati</taxon>
        <taxon>Bacteroidota</taxon>
        <taxon>Flavobacteriia</taxon>
        <taxon>Flavobacteriales</taxon>
        <taxon>Flavobacteriaceae</taxon>
        <taxon>Capnocytophaga</taxon>
    </lineage>
</organism>
<keyword evidence="3" id="KW-1185">Reference proteome</keyword>
<evidence type="ECO:0000256" key="1">
    <source>
        <dbReference type="SAM" id="SignalP"/>
    </source>
</evidence>
<accession>A0ABS0SQQ1</accession>
<protein>
    <recommendedName>
        <fullName evidence="4">Outer membrane protein beta-barrel domain-containing protein</fullName>
    </recommendedName>
</protein>
<proteinExistence type="predicted"/>
<reference evidence="2 3" key="1">
    <citation type="journal article" date="2021" name="Int. J. Syst. Evol. Microbiol.">
        <title>Capnocytophaga periodontitidis sp. nov., isolated from subgingival plaque of periodontitis patient.</title>
        <authorList>
            <person name="Zhang Y."/>
            <person name="Qiao D."/>
            <person name="Shi W."/>
            <person name="Wu D."/>
            <person name="Cai M."/>
        </authorList>
    </citation>
    <scope>NUCLEOTIDE SEQUENCE [LARGE SCALE GENOMIC DNA]</scope>
    <source>
        <strain evidence="2 3">051621</strain>
    </source>
</reference>
<sequence>MKLLVFLLLLLSLWAEAQLMEPLDRWGIRTAYTHTNSSKSFVFVGASLNSIDVDASGLAAAGDDAFFILPVGAGVSVNTEAITPRVGITLLNAIEFYWGYSIPFKEDSNFRGRTFSVIVNLFSGL</sequence>
<evidence type="ECO:0000313" key="2">
    <source>
        <dbReference type="EMBL" id="MBI1648126.1"/>
    </source>
</evidence>
<evidence type="ECO:0000313" key="3">
    <source>
        <dbReference type="Proteomes" id="UP000641139"/>
    </source>
</evidence>
<name>A0ABS0SQQ1_9FLAO</name>
<feature type="chain" id="PRO_5045873663" description="Outer membrane protein beta-barrel domain-containing protein" evidence="1">
    <location>
        <begin position="18"/>
        <end position="125"/>
    </location>
</feature>